<evidence type="ECO:0000313" key="1">
    <source>
        <dbReference type="EMBL" id="CAH3131657.1"/>
    </source>
</evidence>
<accession>A0AAU9WZZ3</accession>
<protein>
    <submittedName>
        <fullName evidence="1">Uncharacterized protein</fullName>
    </submittedName>
</protein>
<dbReference type="PANTHER" id="PTHR33845:SF1">
    <property type="entry name" value="C2H2-TYPE DOMAIN-CONTAINING PROTEIN"/>
    <property type="match status" value="1"/>
</dbReference>
<reference evidence="1 2" key="1">
    <citation type="submission" date="2022-05" db="EMBL/GenBank/DDBJ databases">
        <authorList>
            <consortium name="Genoscope - CEA"/>
            <person name="William W."/>
        </authorList>
    </citation>
    <scope>NUCLEOTIDE SEQUENCE [LARGE SCALE GENOMIC DNA]</scope>
</reference>
<keyword evidence="2" id="KW-1185">Reference proteome</keyword>
<evidence type="ECO:0000313" key="2">
    <source>
        <dbReference type="Proteomes" id="UP001159428"/>
    </source>
</evidence>
<proteinExistence type="predicted"/>
<dbReference type="PANTHER" id="PTHR33845">
    <property type="entry name" value="C2H2-TYPE DOMAIN-CONTAINING PROTEIN"/>
    <property type="match status" value="1"/>
</dbReference>
<sequence length="102" mass="11083">MEPGVKELFLRNDNAGCYHKAALLSSAAVIITRQGLVLKDQSFSEANSGKDVCDRKIAPLKAHVDRYVNEGKIATLIHDVTTAVQLKEAFDSYGGSTKQSKC</sequence>
<gene>
    <name evidence="1" type="ORF">PMEA_00014770</name>
</gene>
<organism evidence="1 2">
    <name type="scientific">Pocillopora meandrina</name>
    <dbReference type="NCBI Taxonomy" id="46732"/>
    <lineage>
        <taxon>Eukaryota</taxon>
        <taxon>Metazoa</taxon>
        <taxon>Cnidaria</taxon>
        <taxon>Anthozoa</taxon>
        <taxon>Hexacorallia</taxon>
        <taxon>Scleractinia</taxon>
        <taxon>Astrocoeniina</taxon>
        <taxon>Pocilloporidae</taxon>
        <taxon>Pocillopora</taxon>
    </lineage>
</organism>
<comment type="caution">
    <text evidence="1">The sequence shown here is derived from an EMBL/GenBank/DDBJ whole genome shotgun (WGS) entry which is preliminary data.</text>
</comment>
<dbReference type="EMBL" id="CALNXJ010000026">
    <property type="protein sequence ID" value="CAH3131657.1"/>
    <property type="molecule type" value="Genomic_DNA"/>
</dbReference>
<dbReference type="AlphaFoldDB" id="A0AAU9WZZ3"/>
<dbReference type="Proteomes" id="UP001159428">
    <property type="component" value="Unassembled WGS sequence"/>
</dbReference>
<name>A0AAU9WZZ3_9CNID</name>